<feature type="compositionally biased region" description="Polar residues" evidence="1">
    <location>
        <begin position="94"/>
        <end position="103"/>
    </location>
</feature>
<accession>A0A8S3TMK7</accession>
<protein>
    <submittedName>
        <fullName evidence="2">Uncharacterized protein</fullName>
    </submittedName>
</protein>
<dbReference type="AlphaFoldDB" id="A0A8S3TMK7"/>
<proteinExistence type="predicted"/>
<feature type="compositionally biased region" description="Basic and acidic residues" evidence="1">
    <location>
        <begin position="399"/>
        <end position="408"/>
    </location>
</feature>
<dbReference type="EMBL" id="CAJPWZ010002279">
    <property type="protein sequence ID" value="CAG2234952.1"/>
    <property type="molecule type" value="Genomic_DNA"/>
</dbReference>
<feature type="region of interest" description="Disordered" evidence="1">
    <location>
        <begin position="395"/>
        <end position="427"/>
    </location>
</feature>
<evidence type="ECO:0000313" key="2">
    <source>
        <dbReference type="EMBL" id="CAG2234952.1"/>
    </source>
</evidence>
<keyword evidence="3" id="KW-1185">Reference proteome</keyword>
<feature type="region of interest" description="Disordered" evidence="1">
    <location>
        <begin position="94"/>
        <end position="115"/>
    </location>
</feature>
<dbReference type="Proteomes" id="UP000683360">
    <property type="component" value="Unassembled WGS sequence"/>
</dbReference>
<dbReference type="OrthoDB" id="6123242at2759"/>
<sequence>MKRVGGHDVVEHLISWEFRSLIYKTSSPGIGVSTSPKPNANTNAEQEFEGEIETEEPVITTTEKNIFLTSKQNNGEQEIEAEETTTQNIISTIRPLSSSTASSNNGEQEIEAEETTTINSITTVKSHLSKSTAAGEQEVEIEGITSTTKTSVTQQTLATVDQEVEAEETTTPLYSTSTKTLVSSINDHQPKQRVIDNAVANKYHGIAGIYIKQKSLGKPHITAQITGATRQKTEIPLNNGNFSYITKGELAISGKNLPLDINSVNSKSILNKDVNGHSMGSERKIDMNSIIRHPQKALGSYHPPVPAEEAVVSVPGDASVISSLDKNILQTKTTLGKVGSGRRRVDDNGKPSLKYPADLNSTTGLRSIGSNPSEKETLEFSGNVFKIQPSLNVHVRTTASKDKKDKTSRTPLSAHSKPISTIPSKSNSFVAPTKLQKTIHTIRINGQSKPATHHIVHGTRRSNMRHISLSGKDNFKLQKHGITYLQPTIEVVRKNGKRPDQQTGNGVAAKLNKKTISTVKNQNILPQINDGRRSSNFLLNNGGNASGKTMSQEPHDKTFIAEYNLWEENLNNLPQINNGRQSSIGILNVGGNASGKTMLQKLNDKTVTDAGRNDIKQVRLGPTKSLTPFLHNTAPFVNANENTRNAKNQNWKPVVHSISSMNEIHTRTIGSKDTGLDHTPKINSISKSIQKENRSGIKPKKLSWQHRATSKPVVQQKAFVNNPPNPLPIAWGPAATSNTVIKEKKLGTTDIPGQQQKSWGPIAVGKPSLNKKDTNVEIGNDIQWGPVAKSKPSLGKKNINTEIGNNIQWGPVATSKPASINYIQTHKNISWGPVATSIPVVTGQQMNMQDKKTNIDASRQHISNNGQGSSDKVATNILNPSQITTSHISGLSRGLLDQLRQPSMRNLGSNRGRLTIMDAGNSSNVLPMPNGKAKDQIQNKIKADEILTSKWLDSKRKEATVLATELGGIWKGLSPGTKRQNVNKSERTRGTVPMSTTGIG</sequence>
<name>A0A8S3TMK7_MYTED</name>
<feature type="compositionally biased region" description="Polar residues" evidence="1">
    <location>
        <begin position="418"/>
        <end position="427"/>
    </location>
</feature>
<organism evidence="2 3">
    <name type="scientific">Mytilus edulis</name>
    <name type="common">Blue mussel</name>
    <dbReference type="NCBI Taxonomy" id="6550"/>
    <lineage>
        <taxon>Eukaryota</taxon>
        <taxon>Metazoa</taxon>
        <taxon>Spiralia</taxon>
        <taxon>Lophotrochozoa</taxon>
        <taxon>Mollusca</taxon>
        <taxon>Bivalvia</taxon>
        <taxon>Autobranchia</taxon>
        <taxon>Pteriomorphia</taxon>
        <taxon>Mytilida</taxon>
        <taxon>Mytiloidea</taxon>
        <taxon>Mytilidae</taxon>
        <taxon>Mytilinae</taxon>
        <taxon>Mytilus</taxon>
    </lineage>
</organism>
<feature type="compositionally biased region" description="Polar residues" evidence="1">
    <location>
        <begin position="32"/>
        <end position="44"/>
    </location>
</feature>
<evidence type="ECO:0000256" key="1">
    <source>
        <dbReference type="SAM" id="MobiDB-lite"/>
    </source>
</evidence>
<reference evidence="2" key="1">
    <citation type="submission" date="2021-03" db="EMBL/GenBank/DDBJ databases">
        <authorList>
            <person name="Bekaert M."/>
        </authorList>
    </citation>
    <scope>NUCLEOTIDE SEQUENCE</scope>
</reference>
<evidence type="ECO:0000313" key="3">
    <source>
        <dbReference type="Proteomes" id="UP000683360"/>
    </source>
</evidence>
<comment type="caution">
    <text evidence="2">The sequence shown here is derived from an EMBL/GenBank/DDBJ whole genome shotgun (WGS) entry which is preliminary data.</text>
</comment>
<gene>
    <name evidence="2" type="ORF">MEDL_47558</name>
</gene>
<feature type="region of interest" description="Disordered" evidence="1">
    <location>
        <begin position="32"/>
        <end position="52"/>
    </location>
</feature>
<feature type="region of interest" description="Disordered" evidence="1">
    <location>
        <begin position="977"/>
        <end position="1000"/>
    </location>
</feature>